<sequence>MLEKLSINRHPIGHHAHAEALRTGSAPNSISTHQPSPLPRPPEPATPARITPHRAPPRPSRSGEPPAKPPPPAPLIPSQKP</sequence>
<organism evidence="2">
    <name type="scientific">Brachypodium distachyon</name>
    <name type="common">Purple false brome</name>
    <name type="synonym">Trachynia distachya</name>
    <dbReference type="NCBI Taxonomy" id="15368"/>
    <lineage>
        <taxon>Eukaryota</taxon>
        <taxon>Viridiplantae</taxon>
        <taxon>Streptophyta</taxon>
        <taxon>Embryophyta</taxon>
        <taxon>Tracheophyta</taxon>
        <taxon>Spermatophyta</taxon>
        <taxon>Magnoliopsida</taxon>
        <taxon>Liliopsida</taxon>
        <taxon>Poales</taxon>
        <taxon>Poaceae</taxon>
        <taxon>BOP clade</taxon>
        <taxon>Pooideae</taxon>
        <taxon>Stipodae</taxon>
        <taxon>Brachypodieae</taxon>
        <taxon>Brachypodium</taxon>
    </lineage>
</organism>
<proteinExistence type="predicted"/>
<evidence type="ECO:0000313" key="3">
    <source>
        <dbReference type="EnsemblPlants" id="PNT69297"/>
    </source>
</evidence>
<feature type="region of interest" description="Disordered" evidence="1">
    <location>
        <begin position="1"/>
        <end position="81"/>
    </location>
</feature>
<evidence type="ECO:0000313" key="4">
    <source>
        <dbReference type="Proteomes" id="UP000008810"/>
    </source>
</evidence>
<dbReference type="Gramene" id="PNT69297">
    <property type="protein sequence ID" value="PNT69297"/>
    <property type="gene ID" value="BRADI_3g53015v3"/>
</dbReference>
<reference evidence="2" key="2">
    <citation type="submission" date="2017-06" db="EMBL/GenBank/DDBJ databases">
        <title>WGS assembly of Brachypodium distachyon.</title>
        <authorList>
            <consortium name="The International Brachypodium Initiative"/>
            <person name="Lucas S."/>
            <person name="Harmon-Smith M."/>
            <person name="Lail K."/>
            <person name="Tice H."/>
            <person name="Grimwood J."/>
            <person name="Bruce D."/>
            <person name="Barry K."/>
            <person name="Shu S."/>
            <person name="Lindquist E."/>
            <person name="Wang M."/>
            <person name="Pitluck S."/>
            <person name="Vogel J.P."/>
            <person name="Garvin D.F."/>
            <person name="Mockler T.C."/>
            <person name="Schmutz J."/>
            <person name="Rokhsar D."/>
            <person name="Bevan M.W."/>
        </authorList>
    </citation>
    <scope>NUCLEOTIDE SEQUENCE</scope>
    <source>
        <strain evidence="2">Bd21</strain>
    </source>
</reference>
<feature type="compositionally biased region" description="Pro residues" evidence="1">
    <location>
        <begin position="36"/>
        <end position="45"/>
    </location>
</feature>
<keyword evidence="4" id="KW-1185">Reference proteome</keyword>
<dbReference type="Proteomes" id="UP000008810">
    <property type="component" value="Chromosome 3"/>
</dbReference>
<name>A0A2K2D4U7_BRADI</name>
<dbReference type="InParanoid" id="A0A2K2D4U7"/>
<feature type="compositionally biased region" description="Polar residues" evidence="1">
    <location>
        <begin position="25"/>
        <end position="34"/>
    </location>
</feature>
<evidence type="ECO:0000313" key="2">
    <source>
        <dbReference type="EMBL" id="PNT69297.1"/>
    </source>
</evidence>
<dbReference type="EMBL" id="CM000882">
    <property type="protein sequence ID" value="PNT69297.1"/>
    <property type="molecule type" value="Genomic_DNA"/>
</dbReference>
<gene>
    <name evidence="2" type="ORF">BRADI_3g53015v3</name>
</gene>
<accession>A0A2K2D4U7</accession>
<dbReference type="AlphaFoldDB" id="A0A2K2D4U7"/>
<reference evidence="2 3" key="1">
    <citation type="journal article" date="2010" name="Nature">
        <title>Genome sequencing and analysis of the model grass Brachypodium distachyon.</title>
        <authorList>
            <consortium name="International Brachypodium Initiative"/>
        </authorList>
    </citation>
    <scope>NUCLEOTIDE SEQUENCE [LARGE SCALE GENOMIC DNA]</scope>
    <source>
        <strain evidence="2 3">Bd21</strain>
    </source>
</reference>
<protein>
    <submittedName>
        <fullName evidence="2 3">Uncharacterized protein</fullName>
    </submittedName>
</protein>
<dbReference type="EnsemblPlants" id="PNT69297">
    <property type="protein sequence ID" value="PNT69297"/>
    <property type="gene ID" value="BRADI_3g53015v3"/>
</dbReference>
<feature type="compositionally biased region" description="Pro residues" evidence="1">
    <location>
        <begin position="66"/>
        <end position="81"/>
    </location>
</feature>
<evidence type="ECO:0000256" key="1">
    <source>
        <dbReference type="SAM" id="MobiDB-lite"/>
    </source>
</evidence>
<reference evidence="3" key="3">
    <citation type="submission" date="2018-08" db="UniProtKB">
        <authorList>
            <consortium name="EnsemblPlants"/>
        </authorList>
    </citation>
    <scope>IDENTIFICATION</scope>
    <source>
        <strain evidence="3">cv. Bd21</strain>
    </source>
</reference>